<name>B0D146_LACBS</name>
<dbReference type="GeneID" id="6073025"/>
<proteinExistence type="predicted"/>
<gene>
    <name evidence="1" type="ORF">LACBIDRAFT_313910</name>
</gene>
<dbReference type="EMBL" id="DS547095">
    <property type="protein sequence ID" value="EDR11936.1"/>
    <property type="molecule type" value="Genomic_DNA"/>
</dbReference>
<dbReference type="InParanoid" id="B0D146"/>
<protein>
    <submittedName>
        <fullName evidence="1">Predicted protein</fullName>
    </submittedName>
</protein>
<dbReference type="HOGENOM" id="CLU_3050712_0_0_1"/>
<dbReference type="RefSeq" id="XP_001877833.1">
    <property type="nucleotide sequence ID" value="XM_001877798.1"/>
</dbReference>
<organism evidence="2">
    <name type="scientific">Laccaria bicolor (strain S238N-H82 / ATCC MYA-4686)</name>
    <name type="common">Bicoloured deceiver</name>
    <name type="synonym">Laccaria laccata var. bicolor</name>
    <dbReference type="NCBI Taxonomy" id="486041"/>
    <lineage>
        <taxon>Eukaryota</taxon>
        <taxon>Fungi</taxon>
        <taxon>Dikarya</taxon>
        <taxon>Basidiomycota</taxon>
        <taxon>Agaricomycotina</taxon>
        <taxon>Agaricomycetes</taxon>
        <taxon>Agaricomycetidae</taxon>
        <taxon>Agaricales</taxon>
        <taxon>Agaricineae</taxon>
        <taxon>Hydnangiaceae</taxon>
        <taxon>Laccaria</taxon>
    </lineage>
</organism>
<evidence type="ECO:0000313" key="2">
    <source>
        <dbReference type="Proteomes" id="UP000001194"/>
    </source>
</evidence>
<dbReference type="Proteomes" id="UP000001194">
    <property type="component" value="Unassembled WGS sequence"/>
</dbReference>
<sequence>MEAFNHSRELCCFPGIFLEGQITKTLRSSFMPIFFNWRLRRGLKKDTHRQPAPS</sequence>
<accession>B0D146</accession>
<dbReference type="AlphaFoldDB" id="B0D146"/>
<dbReference type="KEGG" id="lbc:LACBIDRAFT_313910"/>
<reference evidence="1 2" key="1">
    <citation type="journal article" date="2008" name="Nature">
        <title>The genome of Laccaria bicolor provides insights into mycorrhizal symbiosis.</title>
        <authorList>
            <person name="Martin F."/>
            <person name="Aerts A."/>
            <person name="Ahren D."/>
            <person name="Brun A."/>
            <person name="Danchin E.G.J."/>
            <person name="Duchaussoy F."/>
            <person name="Gibon J."/>
            <person name="Kohler A."/>
            <person name="Lindquist E."/>
            <person name="Pereda V."/>
            <person name="Salamov A."/>
            <person name="Shapiro H.J."/>
            <person name="Wuyts J."/>
            <person name="Blaudez D."/>
            <person name="Buee M."/>
            <person name="Brokstein P."/>
            <person name="Canbaeck B."/>
            <person name="Cohen D."/>
            <person name="Courty P.E."/>
            <person name="Coutinho P.M."/>
            <person name="Delaruelle C."/>
            <person name="Detter J.C."/>
            <person name="Deveau A."/>
            <person name="DiFazio S."/>
            <person name="Duplessis S."/>
            <person name="Fraissinet-Tachet L."/>
            <person name="Lucic E."/>
            <person name="Frey-Klett P."/>
            <person name="Fourrey C."/>
            <person name="Feussner I."/>
            <person name="Gay G."/>
            <person name="Grimwood J."/>
            <person name="Hoegger P.J."/>
            <person name="Jain P."/>
            <person name="Kilaru S."/>
            <person name="Labbe J."/>
            <person name="Lin Y.C."/>
            <person name="Legue V."/>
            <person name="Le Tacon F."/>
            <person name="Marmeisse R."/>
            <person name="Melayah D."/>
            <person name="Montanini B."/>
            <person name="Muratet M."/>
            <person name="Nehls U."/>
            <person name="Niculita-Hirzel H."/>
            <person name="Oudot-Le Secq M.P."/>
            <person name="Peter M."/>
            <person name="Quesneville H."/>
            <person name="Rajashekar B."/>
            <person name="Reich M."/>
            <person name="Rouhier N."/>
            <person name="Schmutz J."/>
            <person name="Yin T."/>
            <person name="Chalot M."/>
            <person name="Henrissat B."/>
            <person name="Kuees U."/>
            <person name="Lucas S."/>
            <person name="Van de Peer Y."/>
            <person name="Podila G.K."/>
            <person name="Polle A."/>
            <person name="Pukkila P.J."/>
            <person name="Richardson P.M."/>
            <person name="Rouze P."/>
            <person name="Sanders I.R."/>
            <person name="Stajich J.E."/>
            <person name="Tunlid A."/>
            <person name="Tuskan G."/>
            <person name="Grigoriev I.V."/>
        </authorList>
    </citation>
    <scope>NUCLEOTIDE SEQUENCE [LARGE SCALE GENOMIC DNA]</scope>
    <source>
        <strain evidence="2">S238N-H82 / ATCC MYA-4686</strain>
    </source>
</reference>
<keyword evidence="2" id="KW-1185">Reference proteome</keyword>
<evidence type="ECO:0000313" key="1">
    <source>
        <dbReference type="EMBL" id="EDR11936.1"/>
    </source>
</evidence>